<evidence type="ECO:0008006" key="5">
    <source>
        <dbReference type="Google" id="ProtNLM"/>
    </source>
</evidence>
<keyword evidence="2" id="KW-1133">Transmembrane helix</keyword>
<evidence type="ECO:0000313" key="3">
    <source>
        <dbReference type="EMBL" id="MDQ0911072.1"/>
    </source>
</evidence>
<keyword evidence="2" id="KW-0812">Transmembrane</keyword>
<feature type="transmembrane region" description="Helical" evidence="2">
    <location>
        <begin position="31"/>
        <end position="49"/>
    </location>
</feature>
<dbReference type="Pfam" id="PF11298">
    <property type="entry name" value="DUF3099"/>
    <property type="match status" value="1"/>
</dbReference>
<feature type="transmembrane region" description="Helical" evidence="2">
    <location>
        <begin position="55"/>
        <end position="74"/>
    </location>
</feature>
<evidence type="ECO:0000256" key="2">
    <source>
        <dbReference type="SAM" id="Phobius"/>
    </source>
</evidence>
<sequence>MISKQNKVQVFRITAARKGLNEDVRGRQRRYVIAMSVRTVSVILAATLWNVERPVALVALVLGIGLPYIAVVIANGGREKAPAPQASFVPAPSRLVIAPPRNAGSAASAPEDMAPEDMATGAPTTLRPEPNDAS</sequence>
<evidence type="ECO:0000313" key="4">
    <source>
        <dbReference type="Proteomes" id="UP001234216"/>
    </source>
</evidence>
<dbReference type="AlphaFoldDB" id="A0AAW8FLR7"/>
<accession>A0AAW8FLR7</accession>
<comment type="caution">
    <text evidence="3">The sequence shown here is derived from an EMBL/GenBank/DDBJ whole genome shotgun (WGS) entry which is preliminary data.</text>
</comment>
<gene>
    <name evidence="3" type="ORF">QFZ22_007057</name>
</gene>
<dbReference type="Proteomes" id="UP001234216">
    <property type="component" value="Unassembled WGS sequence"/>
</dbReference>
<feature type="region of interest" description="Disordered" evidence="1">
    <location>
        <begin position="99"/>
        <end position="134"/>
    </location>
</feature>
<dbReference type="EMBL" id="JAUSZV010000005">
    <property type="protein sequence ID" value="MDQ0911072.1"/>
    <property type="molecule type" value="Genomic_DNA"/>
</dbReference>
<protein>
    <recommendedName>
        <fullName evidence="5">DUF3099 domain-containing protein</fullName>
    </recommendedName>
</protein>
<proteinExistence type="predicted"/>
<name>A0AAW8FLR7_9ACTN</name>
<reference evidence="3" key="1">
    <citation type="submission" date="2023-07" db="EMBL/GenBank/DDBJ databases">
        <title>Comparative genomics of wheat-associated soil bacteria to identify genetic determinants of phenazine resistance.</title>
        <authorList>
            <person name="Mouncey N."/>
        </authorList>
    </citation>
    <scope>NUCLEOTIDE SEQUENCE</scope>
    <source>
        <strain evidence="3">V4I22</strain>
    </source>
</reference>
<organism evidence="3 4">
    <name type="scientific">Streptomyces canus</name>
    <dbReference type="NCBI Taxonomy" id="58343"/>
    <lineage>
        <taxon>Bacteria</taxon>
        <taxon>Bacillati</taxon>
        <taxon>Actinomycetota</taxon>
        <taxon>Actinomycetes</taxon>
        <taxon>Kitasatosporales</taxon>
        <taxon>Streptomycetaceae</taxon>
        <taxon>Streptomyces</taxon>
        <taxon>Streptomyces aurantiacus group</taxon>
    </lineage>
</organism>
<keyword evidence="2" id="KW-0472">Membrane</keyword>
<evidence type="ECO:0000256" key="1">
    <source>
        <dbReference type="SAM" id="MobiDB-lite"/>
    </source>
</evidence>
<dbReference type="InterPro" id="IPR021449">
    <property type="entry name" value="DUF3099"/>
</dbReference>